<proteinExistence type="inferred from homology"/>
<dbReference type="InterPro" id="IPR001653">
    <property type="entry name" value="DAP_epimerase_DapF"/>
</dbReference>
<dbReference type="PANTHER" id="PTHR31689">
    <property type="entry name" value="DIAMINOPIMELATE EPIMERASE, CHLOROPLASTIC"/>
    <property type="match status" value="1"/>
</dbReference>
<feature type="binding site" evidence="8">
    <location>
        <position position="205"/>
    </location>
    <ligand>
        <name>substrate</name>
    </ligand>
</feature>
<dbReference type="GO" id="GO:0008837">
    <property type="term" value="F:diaminopimelate epimerase activity"/>
    <property type="evidence" value="ECO:0007669"/>
    <property type="project" value="UniProtKB-UniRule"/>
</dbReference>
<comment type="similarity">
    <text evidence="2 8">Belongs to the diaminopimelate epimerase family.</text>
</comment>
<dbReference type="SUPFAM" id="SSF54506">
    <property type="entry name" value="Diaminopimelate epimerase-like"/>
    <property type="match status" value="1"/>
</dbReference>
<dbReference type="NCBIfam" id="TIGR00652">
    <property type="entry name" value="DapF"/>
    <property type="match status" value="1"/>
</dbReference>
<evidence type="ECO:0000256" key="1">
    <source>
        <dbReference type="ARBA" id="ARBA00005196"/>
    </source>
</evidence>
<feature type="site" description="Could be important to modulate the pK values of the two catalytic cysteine residues" evidence="8">
    <location>
        <position position="223"/>
    </location>
</feature>
<feature type="binding site" evidence="8">
    <location>
        <position position="12"/>
    </location>
    <ligand>
        <name>substrate</name>
    </ligand>
</feature>
<feature type="binding site" evidence="8">
    <location>
        <begin position="79"/>
        <end position="80"/>
    </location>
    <ligand>
        <name>substrate</name>
    </ligand>
</feature>
<comment type="caution">
    <text evidence="10">The sequence shown here is derived from an EMBL/GenBank/DDBJ whole genome shotgun (WGS) entry which is preliminary data.</text>
</comment>
<comment type="catalytic activity">
    <reaction evidence="7 8">
        <text>(2S,6S)-2,6-diaminopimelate = meso-2,6-diaminopimelate</text>
        <dbReference type="Rhea" id="RHEA:15393"/>
        <dbReference type="ChEBI" id="CHEBI:57609"/>
        <dbReference type="ChEBI" id="CHEBI:57791"/>
        <dbReference type="EC" id="5.1.1.7"/>
    </reaction>
</comment>
<keyword evidence="5 8" id="KW-0457">Lysine biosynthesis</keyword>
<dbReference type="Gene3D" id="3.10.310.10">
    <property type="entry name" value="Diaminopimelate Epimerase, Chain A, domain 1"/>
    <property type="match status" value="2"/>
</dbReference>
<evidence type="ECO:0000256" key="9">
    <source>
        <dbReference type="PROSITE-ProRule" id="PRU10125"/>
    </source>
</evidence>
<gene>
    <name evidence="8" type="primary">dapF</name>
    <name evidence="10" type="ORF">CVV64_08715</name>
</gene>
<dbReference type="GO" id="GO:0005829">
    <property type="term" value="C:cytosol"/>
    <property type="evidence" value="ECO:0007669"/>
    <property type="project" value="TreeGrafter"/>
</dbReference>
<dbReference type="Pfam" id="PF01678">
    <property type="entry name" value="DAP_epimerase"/>
    <property type="match status" value="2"/>
</dbReference>
<feature type="active site" description="Proton acceptor" evidence="8">
    <location>
        <position position="232"/>
    </location>
</feature>
<comment type="subunit">
    <text evidence="8">Homodimer.</text>
</comment>
<evidence type="ECO:0000256" key="7">
    <source>
        <dbReference type="ARBA" id="ARBA00051712"/>
    </source>
</evidence>
<name>A0A2N1PQ25_9BACT</name>
<feature type="active site" description="Proton donor" evidence="8">
    <location>
        <position position="78"/>
    </location>
</feature>
<evidence type="ECO:0000256" key="4">
    <source>
        <dbReference type="ARBA" id="ARBA00022605"/>
    </source>
</evidence>
<dbReference type="PROSITE" id="PS01326">
    <property type="entry name" value="DAP_EPIMERASE"/>
    <property type="match status" value="1"/>
</dbReference>
<evidence type="ECO:0000256" key="6">
    <source>
        <dbReference type="ARBA" id="ARBA00023235"/>
    </source>
</evidence>
<evidence type="ECO:0000256" key="8">
    <source>
        <dbReference type="HAMAP-Rule" id="MF_00197"/>
    </source>
</evidence>
<organism evidence="10 11">
    <name type="scientific">Candidatus Wallbacteria bacterium HGW-Wallbacteria-1</name>
    <dbReference type="NCBI Taxonomy" id="2013854"/>
    <lineage>
        <taxon>Bacteria</taxon>
        <taxon>Candidatus Walliibacteriota</taxon>
    </lineage>
</organism>
<sequence length="293" mass="32478">MVPFKKMHGVGNDFVIFDLREKNFLAHICEDDLRNFAVRVANRNFGVGCDGVMLVLPSESCDYRMRIINADGSEAEMCGNGIRCFARFLFDHGLIVESGLTVETMAGVIRPRINTAENTFQSVTVDMGLPILDPRKIPVDLTGYPYCGDGKLISFPLSLGEGRFEITCVSMGNPHAITFVDSLDFDIRRIGPVVEKHHLFPKKTNVEFVQVVNRSEIRMRVWERGVGETLGCGTGSSAAVVACHLNGRTDRDVTVHLPGGDLQINIDEDERVFMTGPASYSFEGVLEPEVYLK</sequence>
<feature type="binding site" evidence="8">
    <location>
        <begin position="223"/>
        <end position="224"/>
    </location>
    <ligand>
        <name>substrate</name>
    </ligand>
</feature>
<dbReference type="GO" id="GO:0009089">
    <property type="term" value="P:lysine biosynthetic process via diaminopimelate"/>
    <property type="evidence" value="ECO:0007669"/>
    <property type="project" value="UniProtKB-UniRule"/>
</dbReference>
<accession>A0A2N1PQ25</accession>
<comment type="pathway">
    <text evidence="1 8">Amino-acid biosynthesis; L-lysine biosynthesis via DAP pathway; DL-2,6-diaminopimelate from LL-2,6-diaminopimelate: step 1/1.</text>
</comment>
<feature type="site" description="Could be important to modulate the pK values of the two catalytic cysteine residues" evidence="8">
    <location>
        <position position="175"/>
    </location>
</feature>
<keyword evidence="8" id="KW-0963">Cytoplasm</keyword>
<comment type="caution">
    <text evidence="8">Lacks conserved residue(s) required for the propagation of feature annotation.</text>
</comment>
<dbReference type="UniPathway" id="UPA00034">
    <property type="reaction ID" value="UER00025"/>
</dbReference>
<keyword evidence="4 8" id="KW-0028">Amino-acid biosynthesis</keyword>
<dbReference type="EMBL" id="PGXC01000005">
    <property type="protein sequence ID" value="PKK90437.1"/>
    <property type="molecule type" value="Genomic_DNA"/>
</dbReference>
<dbReference type="AlphaFoldDB" id="A0A2N1PQ25"/>
<comment type="subcellular location">
    <subcellularLocation>
        <location evidence="8">Cytoplasm</location>
    </subcellularLocation>
</comment>
<evidence type="ECO:0000313" key="10">
    <source>
        <dbReference type="EMBL" id="PKK90437.1"/>
    </source>
</evidence>
<feature type="binding site" evidence="8">
    <location>
        <position position="173"/>
    </location>
    <ligand>
        <name>substrate</name>
    </ligand>
</feature>
<evidence type="ECO:0000256" key="5">
    <source>
        <dbReference type="ARBA" id="ARBA00023154"/>
    </source>
</evidence>
<evidence type="ECO:0000256" key="3">
    <source>
        <dbReference type="ARBA" id="ARBA00013080"/>
    </source>
</evidence>
<feature type="active site" evidence="9">
    <location>
        <position position="78"/>
    </location>
</feature>
<dbReference type="InterPro" id="IPR018510">
    <property type="entry name" value="DAP_epimerase_AS"/>
</dbReference>
<reference evidence="10 11" key="1">
    <citation type="journal article" date="2017" name="ISME J.">
        <title>Potential for microbial H2 and metal transformations associated with novel bacteria and archaea in deep terrestrial subsurface sediments.</title>
        <authorList>
            <person name="Hernsdorf A.W."/>
            <person name="Amano Y."/>
            <person name="Miyakawa K."/>
            <person name="Ise K."/>
            <person name="Suzuki Y."/>
            <person name="Anantharaman K."/>
            <person name="Probst A."/>
            <person name="Burstein D."/>
            <person name="Thomas B.C."/>
            <person name="Banfield J.F."/>
        </authorList>
    </citation>
    <scope>NUCLEOTIDE SEQUENCE [LARGE SCALE GENOMIC DNA]</scope>
    <source>
        <strain evidence="10">HGW-Wallbacteria-1</strain>
    </source>
</reference>
<feature type="binding site" evidence="8">
    <location>
        <position position="69"/>
    </location>
    <ligand>
        <name>substrate</name>
    </ligand>
</feature>
<protein>
    <recommendedName>
        <fullName evidence="3 8">Diaminopimelate epimerase</fullName>
        <shortName evidence="8">DAP epimerase</shortName>
        <ecNumber evidence="3 8">5.1.1.7</ecNumber>
    </recommendedName>
    <alternativeName>
        <fullName evidence="8">PLP-independent amino acid racemase</fullName>
    </alternativeName>
</protein>
<dbReference type="Proteomes" id="UP000233256">
    <property type="component" value="Unassembled WGS sequence"/>
</dbReference>
<comment type="function">
    <text evidence="8">Catalyzes the stereoinversion of LL-2,6-diaminopimelate (L,L-DAP) to meso-diaminopimelate (meso-DAP), a precursor of L-lysine and an essential component of the bacterial peptidoglycan.</text>
</comment>
<evidence type="ECO:0000256" key="2">
    <source>
        <dbReference type="ARBA" id="ARBA00010219"/>
    </source>
</evidence>
<dbReference type="PANTHER" id="PTHR31689:SF0">
    <property type="entry name" value="DIAMINOPIMELATE EPIMERASE"/>
    <property type="match status" value="1"/>
</dbReference>
<dbReference type="EC" id="5.1.1.7" evidence="3 8"/>
<keyword evidence="6 8" id="KW-0413">Isomerase</keyword>
<evidence type="ECO:0000313" key="11">
    <source>
        <dbReference type="Proteomes" id="UP000233256"/>
    </source>
</evidence>
<dbReference type="HAMAP" id="MF_00197">
    <property type="entry name" value="DAP_epimerase"/>
    <property type="match status" value="1"/>
</dbReference>
<feature type="binding site" evidence="8">
    <location>
        <begin position="233"/>
        <end position="234"/>
    </location>
    <ligand>
        <name>substrate</name>
    </ligand>
</feature>